<feature type="region of interest" description="Disordered" evidence="1">
    <location>
        <begin position="212"/>
        <end position="242"/>
    </location>
</feature>
<accession>A0AAT9J819</accession>
<feature type="compositionally biased region" description="Basic and acidic residues" evidence="1">
    <location>
        <begin position="212"/>
        <end position="222"/>
    </location>
</feature>
<dbReference type="EMBL" id="BK068090">
    <property type="protein sequence ID" value="DBA54971.1"/>
    <property type="molecule type" value="Genomic_DNA"/>
</dbReference>
<proteinExistence type="predicted"/>
<dbReference type="SUPFAM" id="SSF52540">
    <property type="entry name" value="P-loop containing nucleoside triphosphate hydrolases"/>
    <property type="match status" value="1"/>
</dbReference>
<feature type="compositionally biased region" description="Basic and acidic residues" evidence="1">
    <location>
        <begin position="231"/>
        <end position="242"/>
    </location>
</feature>
<evidence type="ECO:0000256" key="1">
    <source>
        <dbReference type="SAM" id="MobiDB-lite"/>
    </source>
</evidence>
<reference evidence="2" key="2">
    <citation type="submission" date="2024-05" db="EMBL/GenBank/DDBJ databases">
        <authorList>
            <person name="Matrishin C.B."/>
            <person name="Kauffman K.M."/>
        </authorList>
    </citation>
    <scope>NUCLEOTIDE SEQUENCE</scope>
</reference>
<name>A0AAT9J819_9VIRU</name>
<sequence>MATGYKRAYTPAEVIAKRMPVLDVEAHDEALHDLLGRPPRAGVWFAWGNSGNGKTEFIMRLLCLFAAEEKTLYLSLEEGIGNIHLKEALQRNGLSTSKKLLIAFDSIEELTARLRKDRSPRVILIDTVQYWGITYDEYRALVNEFKTRLFVFMSHVDAGGRVPDGSTAQRIKRDSDMRLWIEGYKAFNRGRTWGRTNEYIIWSQGADTYWGKKNEGGEKDEQGTENTMAQEDAHDGMGPDVE</sequence>
<protein>
    <submittedName>
        <fullName evidence="2">ATPase</fullName>
    </submittedName>
</protein>
<dbReference type="InterPro" id="IPR027417">
    <property type="entry name" value="P-loop_NTPase"/>
</dbReference>
<organism evidence="2">
    <name type="scientific">Porphyromonas phage phage008a_KCOM2797</name>
    <dbReference type="NCBI Taxonomy" id="3154099"/>
    <lineage>
        <taxon>Viruses</taxon>
    </lineage>
</organism>
<dbReference type="Gene3D" id="3.40.50.300">
    <property type="entry name" value="P-loop containing nucleotide triphosphate hydrolases"/>
    <property type="match status" value="1"/>
</dbReference>
<reference evidence="2" key="1">
    <citation type="journal article" date="2023" name="Microbiome">
        <title>Phages are unrecognized players in the ecology of the oral pathogen Porphyromonas gingivalis.</title>
        <authorList>
            <person name="Matrishin C.B."/>
            <person name="Haase E.M."/>
            <person name="Dewhirst F.E."/>
            <person name="Mark Welch J.L."/>
            <person name="Miranda-Sanchez F."/>
            <person name="Chen T."/>
            <person name="MacFarland D.C."/>
            <person name="Kauffman K.M."/>
        </authorList>
    </citation>
    <scope>NUCLEOTIDE SEQUENCE</scope>
</reference>
<evidence type="ECO:0000313" key="2">
    <source>
        <dbReference type="EMBL" id="DBA54971.1"/>
    </source>
</evidence>